<dbReference type="PANTHER" id="PTHR37826:SF2">
    <property type="entry name" value="ZINC-RIBBON DOMAIN-CONTAINING PROTEIN"/>
    <property type="match status" value="1"/>
</dbReference>
<evidence type="ECO:0000313" key="3">
    <source>
        <dbReference type="Proteomes" id="UP000194003"/>
    </source>
</evidence>
<dbReference type="AlphaFoldDB" id="A0A1Y2K7E2"/>
<gene>
    <name evidence="2" type="ORF">MAIT1_04166</name>
</gene>
<dbReference type="CDD" id="cd03408">
    <property type="entry name" value="SPFH_like_u1"/>
    <property type="match status" value="1"/>
</dbReference>
<dbReference type="SUPFAM" id="SSF117892">
    <property type="entry name" value="Band 7/SPFH domain"/>
    <property type="match status" value="1"/>
</dbReference>
<accession>A0A1Y2K7E2</accession>
<evidence type="ECO:0000259" key="1">
    <source>
        <dbReference type="Pfam" id="PF13421"/>
    </source>
</evidence>
<comment type="caution">
    <text evidence="2">The sequence shown here is derived from an EMBL/GenBank/DDBJ whole genome shotgun (WGS) entry which is preliminary data.</text>
</comment>
<sequence length="254" mass="28519">MIDIIEWTDDSNDTLVYRFERHDNEIKNGAKLTVRESQNALFVNEGQVADLFPPGMHTLTTQNLPILSTLKGWKYGFDSPFKAEVYFVSLRTFTNLKWGAKNPIILRDREFGPVRLRGFGSDSLRIVDPNKFIPEIAGADGHFTLDEISEKLRALFLSRFSDLLGESRIPLLDLATQYDELGALLLQRIGPDFATYGLEMSKPLIENISLSPEVEKMLDKRSSMSILGDMGQYSQCQSANAMRPPPPTMAAQAA</sequence>
<name>A0A1Y2K7E2_9PROT</name>
<organism evidence="2 3">
    <name type="scientific">Magnetofaba australis IT-1</name>
    <dbReference type="NCBI Taxonomy" id="1434232"/>
    <lineage>
        <taxon>Bacteria</taxon>
        <taxon>Pseudomonadati</taxon>
        <taxon>Pseudomonadota</taxon>
        <taxon>Magnetococcia</taxon>
        <taxon>Magnetococcales</taxon>
        <taxon>Magnetococcaceae</taxon>
        <taxon>Magnetofaba</taxon>
    </lineage>
</organism>
<feature type="domain" description="SPFH" evidence="1">
    <location>
        <begin position="16"/>
        <end position="225"/>
    </location>
</feature>
<dbReference type="EMBL" id="LVJN01000019">
    <property type="protein sequence ID" value="OSM04292.1"/>
    <property type="molecule type" value="Genomic_DNA"/>
</dbReference>
<protein>
    <submittedName>
        <fullName evidence="2">Putative virion core protein (Lumpy skin disease virus)-like protein</fullName>
    </submittedName>
</protein>
<dbReference type="Pfam" id="PF13421">
    <property type="entry name" value="Band_7_1"/>
    <property type="match status" value="1"/>
</dbReference>
<evidence type="ECO:0000313" key="2">
    <source>
        <dbReference type="EMBL" id="OSM04292.1"/>
    </source>
</evidence>
<dbReference type="InterPro" id="IPR033880">
    <property type="entry name" value="SPFH_YdjI"/>
</dbReference>
<dbReference type="RefSeq" id="WP_198947868.1">
    <property type="nucleotide sequence ID" value="NZ_LVJN01000019.1"/>
</dbReference>
<keyword evidence="3" id="KW-1185">Reference proteome</keyword>
<dbReference type="PANTHER" id="PTHR37826">
    <property type="entry name" value="FLOTILLIN BAND_7_5 DOMAIN PROTEIN"/>
    <property type="match status" value="1"/>
</dbReference>
<proteinExistence type="predicted"/>
<dbReference type="STRING" id="1434232.MAIT1_04166"/>
<reference evidence="2 3" key="1">
    <citation type="journal article" date="2016" name="BMC Genomics">
        <title>Combined genomic and structural analyses of a cultured magnetotactic bacterium reveals its niche adaptation to a dynamic environment.</title>
        <authorList>
            <person name="Araujo A.C."/>
            <person name="Morillo V."/>
            <person name="Cypriano J."/>
            <person name="Teixeira L.C."/>
            <person name="Leao P."/>
            <person name="Lyra S."/>
            <person name="Almeida L.G."/>
            <person name="Bazylinski D.A."/>
            <person name="Vasconcellos A.T."/>
            <person name="Abreu F."/>
            <person name="Lins U."/>
        </authorList>
    </citation>
    <scope>NUCLEOTIDE SEQUENCE [LARGE SCALE GENOMIC DNA]</scope>
    <source>
        <strain evidence="2 3">IT-1</strain>
    </source>
</reference>
<dbReference type="Proteomes" id="UP000194003">
    <property type="component" value="Unassembled WGS sequence"/>
</dbReference>
<dbReference type="InterPro" id="IPR036013">
    <property type="entry name" value="Band_7/SPFH_dom_sf"/>
</dbReference>